<evidence type="ECO:0000313" key="10">
    <source>
        <dbReference type="EMBL" id="MFC5864704.1"/>
    </source>
</evidence>
<accession>A0ABW1EL74</accession>
<evidence type="ECO:0000256" key="2">
    <source>
        <dbReference type="ARBA" id="ARBA00022475"/>
    </source>
</evidence>
<dbReference type="EMBL" id="JBHSPH010000010">
    <property type="protein sequence ID" value="MFC5864704.1"/>
    <property type="molecule type" value="Genomic_DNA"/>
</dbReference>
<evidence type="ECO:0000256" key="1">
    <source>
        <dbReference type="ARBA" id="ARBA00004651"/>
    </source>
</evidence>
<dbReference type="PANTHER" id="PTHR30572">
    <property type="entry name" value="MEMBRANE COMPONENT OF TRANSPORTER-RELATED"/>
    <property type="match status" value="1"/>
</dbReference>
<dbReference type="InterPro" id="IPR017800">
    <property type="entry name" value="ADOP"/>
</dbReference>
<evidence type="ECO:0000256" key="4">
    <source>
        <dbReference type="ARBA" id="ARBA00022989"/>
    </source>
</evidence>
<keyword evidence="5 7" id="KW-0472">Membrane</keyword>
<feature type="domain" description="ABC3 transporter permease C-terminal" evidence="8">
    <location>
        <begin position="709"/>
        <end position="822"/>
    </location>
</feature>
<feature type="domain" description="MacB-like periplasmic core" evidence="9">
    <location>
        <begin position="434"/>
        <end position="672"/>
    </location>
</feature>
<feature type="domain" description="MacB-like periplasmic core" evidence="9">
    <location>
        <begin position="22"/>
        <end position="243"/>
    </location>
</feature>
<feature type="transmembrane region" description="Helical" evidence="7">
    <location>
        <begin position="336"/>
        <end position="358"/>
    </location>
</feature>
<feature type="transmembrane region" description="Helical" evidence="7">
    <location>
        <begin position="378"/>
        <end position="400"/>
    </location>
</feature>
<feature type="transmembrane region" description="Helical" evidence="7">
    <location>
        <begin position="750"/>
        <end position="775"/>
    </location>
</feature>
<sequence>MHNLLRDIHHALRRLRKSPGFSLTAILTLAFGIGATTAIFSIVEGVLLRPLPFPGQSSLVTLADIIEGVDYGGDAPGVTAPGVRTYMRDTSSFSGLGGYQPSTYELSGVGDPAQINATRLTASVFPTLGISPLLGRTFTQQEDESSVPVTVISYQLWHSRFHGDTHILGQKLLLDRKPYEIVGVMPAEFEFPLIPGQLNQSELWILMSFTHDEAVLGAGSWGFYMVGRLKPGITIPAAQHDAANAAQEIMRNFPPALSRRRINPLIQRLDEATVAQARPMVRTLFFAVLVVLFIACVNLAGLLLVRVIGRRREIAVQLALGARGATILRQSLVETITLSVSGGLLGLFLAWVALRAGVSFLPETLPRVSSIGLDGKVVAFALGLALLTGILCGLIPAFAAKRTAVNESLKEGGRTGSAGGAHARLRSILVIAELAVALVLLTASGLLLRSFQKIRSINLGFRSDHMLTASYNLPRQRYTTQASIDTFNAMLQSKLEQLPGVEAAGVTTLLPAANQNVRTTFTPEGYVPPKGAGLNVAWYPEVMGDYFHAAGIPILRGRAFTTADNATAPLVVIVNRALAEHYWPGQEPIGKRLHRGSSEATNMPWLTIVGEIGEVKELAADVPTMNQVYFPSSQMKASGGPYATAAMLTGSGGSIVLRSQQPPDQLADALRDVIRSLDSQLPVTHVESMDHVVSEGQASRRFTTALISAFAGAAVLLALLGIYSVIAFTTAQRTQEMAIRLALGSQRGDVMQLILFSGARLGVAGCVLGAVATVFATRLLRSFLFQIDPLDPMVIALAAFSILILALAASLLPARRAAHIDPIQALRAE</sequence>
<evidence type="ECO:0000259" key="9">
    <source>
        <dbReference type="Pfam" id="PF12704"/>
    </source>
</evidence>
<dbReference type="RefSeq" id="WP_263332704.1">
    <property type="nucleotide sequence ID" value="NZ_JAGSYH010000001.1"/>
</dbReference>
<feature type="transmembrane region" description="Helical" evidence="7">
    <location>
        <begin position="21"/>
        <end position="43"/>
    </location>
</feature>
<gene>
    <name evidence="10" type="ORF">ACFPT7_20515</name>
</gene>
<dbReference type="NCBIfam" id="TIGR03434">
    <property type="entry name" value="ADOP"/>
    <property type="match status" value="1"/>
</dbReference>
<feature type="transmembrane region" description="Helical" evidence="7">
    <location>
        <begin position="705"/>
        <end position="729"/>
    </location>
</feature>
<dbReference type="InterPro" id="IPR003838">
    <property type="entry name" value="ABC3_permease_C"/>
</dbReference>
<protein>
    <submittedName>
        <fullName evidence="10">ABC transporter permease</fullName>
    </submittedName>
</protein>
<dbReference type="InterPro" id="IPR025857">
    <property type="entry name" value="MacB_PCD"/>
</dbReference>
<evidence type="ECO:0000259" key="8">
    <source>
        <dbReference type="Pfam" id="PF02687"/>
    </source>
</evidence>
<keyword evidence="3 7" id="KW-0812">Transmembrane</keyword>
<feature type="transmembrane region" description="Helical" evidence="7">
    <location>
        <begin position="284"/>
        <end position="305"/>
    </location>
</feature>
<feature type="transmembrane region" description="Helical" evidence="7">
    <location>
        <begin position="795"/>
        <end position="814"/>
    </location>
</feature>
<evidence type="ECO:0000256" key="3">
    <source>
        <dbReference type="ARBA" id="ARBA00022692"/>
    </source>
</evidence>
<comment type="caution">
    <text evidence="10">The sequence shown here is derived from an EMBL/GenBank/DDBJ whole genome shotgun (WGS) entry which is preliminary data.</text>
</comment>
<comment type="subcellular location">
    <subcellularLocation>
        <location evidence="1">Cell membrane</location>
        <topology evidence="1">Multi-pass membrane protein</topology>
    </subcellularLocation>
</comment>
<feature type="domain" description="ABC3 transporter permease C-terminal" evidence="8">
    <location>
        <begin position="286"/>
        <end position="402"/>
    </location>
</feature>
<dbReference type="Pfam" id="PF12704">
    <property type="entry name" value="MacB_PCD"/>
    <property type="match status" value="2"/>
</dbReference>
<keyword evidence="2" id="KW-1003">Cell membrane</keyword>
<organism evidence="10 11">
    <name type="scientific">Acidicapsa dinghuensis</name>
    <dbReference type="NCBI Taxonomy" id="2218256"/>
    <lineage>
        <taxon>Bacteria</taxon>
        <taxon>Pseudomonadati</taxon>
        <taxon>Acidobacteriota</taxon>
        <taxon>Terriglobia</taxon>
        <taxon>Terriglobales</taxon>
        <taxon>Acidobacteriaceae</taxon>
        <taxon>Acidicapsa</taxon>
    </lineage>
</organism>
<feature type="transmembrane region" description="Helical" evidence="7">
    <location>
        <begin position="428"/>
        <end position="448"/>
    </location>
</feature>
<dbReference type="Pfam" id="PF02687">
    <property type="entry name" value="FtsX"/>
    <property type="match status" value="2"/>
</dbReference>
<proteinExistence type="inferred from homology"/>
<name>A0ABW1EL74_9BACT</name>
<comment type="similarity">
    <text evidence="6">Belongs to the ABC-4 integral membrane protein family.</text>
</comment>
<evidence type="ECO:0000256" key="7">
    <source>
        <dbReference type="SAM" id="Phobius"/>
    </source>
</evidence>
<dbReference type="InterPro" id="IPR050250">
    <property type="entry name" value="Macrolide_Exporter_MacB"/>
</dbReference>
<evidence type="ECO:0000256" key="6">
    <source>
        <dbReference type="ARBA" id="ARBA00038076"/>
    </source>
</evidence>
<evidence type="ECO:0000256" key="5">
    <source>
        <dbReference type="ARBA" id="ARBA00023136"/>
    </source>
</evidence>
<keyword evidence="11" id="KW-1185">Reference proteome</keyword>
<keyword evidence="4 7" id="KW-1133">Transmembrane helix</keyword>
<evidence type="ECO:0000313" key="11">
    <source>
        <dbReference type="Proteomes" id="UP001596091"/>
    </source>
</evidence>
<dbReference type="Proteomes" id="UP001596091">
    <property type="component" value="Unassembled WGS sequence"/>
</dbReference>
<reference evidence="11" key="1">
    <citation type="journal article" date="2019" name="Int. J. Syst. Evol. Microbiol.">
        <title>The Global Catalogue of Microorganisms (GCM) 10K type strain sequencing project: providing services to taxonomists for standard genome sequencing and annotation.</title>
        <authorList>
            <consortium name="The Broad Institute Genomics Platform"/>
            <consortium name="The Broad Institute Genome Sequencing Center for Infectious Disease"/>
            <person name="Wu L."/>
            <person name="Ma J."/>
        </authorList>
    </citation>
    <scope>NUCLEOTIDE SEQUENCE [LARGE SCALE GENOMIC DNA]</scope>
    <source>
        <strain evidence="11">JCM 4087</strain>
    </source>
</reference>
<dbReference type="PANTHER" id="PTHR30572:SF4">
    <property type="entry name" value="ABC TRANSPORTER PERMEASE YTRF"/>
    <property type="match status" value="1"/>
</dbReference>